<gene>
    <name evidence="3" type="ORF">TBRA_LOCUS11087</name>
</gene>
<evidence type="ECO:0000256" key="2">
    <source>
        <dbReference type="SAM" id="Phobius"/>
    </source>
</evidence>
<reference evidence="3 4" key="1">
    <citation type="submission" date="2020-02" db="EMBL/GenBank/DDBJ databases">
        <authorList>
            <person name="Ferguson B K."/>
        </authorList>
    </citation>
    <scope>NUCLEOTIDE SEQUENCE [LARGE SCALE GENOMIC DNA]</scope>
</reference>
<feature type="non-terminal residue" evidence="3">
    <location>
        <position position="103"/>
    </location>
</feature>
<dbReference type="EMBL" id="CADCXV010000953">
    <property type="protein sequence ID" value="CAB0039341.1"/>
    <property type="molecule type" value="Genomic_DNA"/>
</dbReference>
<evidence type="ECO:0000313" key="3">
    <source>
        <dbReference type="EMBL" id="CAB0039341.1"/>
    </source>
</evidence>
<name>A0A6H5ITY5_9HYME</name>
<protein>
    <submittedName>
        <fullName evidence="3">Uncharacterized protein</fullName>
    </submittedName>
</protein>
<dbReference type="Proteomes" id="UP000479190">
    <property type="component" value="Unassembled WGS sequence"/>
</dbReference>
<dbReference type="AlphaFoldDB" id="A0A6H5ITY5"/>
<evidence type="ECO:0000313" key="4">
    <source>
        <dbReference type="Proteomes" id="UP000479190"/>
    </source>
</evidence>
<accession>A0A6H5ITY5</accession>
<feature type="compositionally biased region" description="Polar residues" evidence="1">
    <location>
        <begin position="85"/>
        <end position="103"/>
    </location>
</feature>
<feature type="transmembrane region" description="Helical" evidence="2">
    <location>
        <begin position="14"/>
        <end position="34"/>
    </location>
</feature>
<sequence>MDSSGLFNSAVRKIFYYNCIFHTIFIIIGAHRAYDMELPMLIPCTASSTPPPPPWSPARIYELMNEARWRGRKKNQGQERAEPSTRASRVSNAKTSSNIYIYG</sequence>
<evidence type="ECO:0000256" key="1">
    <source>
        <dbReference type="SAM" id="MobiDB-lite"/>
    </source>
</evidence>
<proteinExistence type="predicted"/>
<keyword evidence="2" id="KW-0812">Transmembrane</keyword>
<keyword evidence="2" id="KW-0472">Membrane</keyword>
<organism evidence="3 4">
    <name type="scientific">Trichogramma brassicae</name>
    <dbReference type="NCBI Taxonomy" id="86971"/>
    <lineage>
        <taxon>Eukaryota</taxon>
        <taxon>Metazoa</taxon>
        <taxon>Ecdysozoa</taxon>
        <taxon>Arthropoda</taxon>
        <taxon>Hexapoda</taxon>
        <taxon>Insecta</taxon>
        <taxon>Pterygota</taxon>
        <taxon>Neoptera</taxon>
        <taxon>Endopterygota</taxon>
        <taxon>Hymenoptera</taxon>
        <taxon>Apocrita</taxon>
        <taxon>Proctotrupomorpha</taxon>
        <taxon>Chalcidoidea</taxon>
        <taxon>Trichogrammatidae</taxon>
        <taxon>Trichogramma</taxon>
    </lineage>
</organism>
<keyword evidence="2" id="KW-1133">Transmembrane helix</keyword>
<feature type="region of interest" description="Disordered" evidence="1">
    <location>
        <begin position="70"/>
        <end position="103"/>
    </location>
</feature>
<keyword evidence="4" id="KW-1185">Reference proteome</keyword>